<evidence type="ECO:0000256" key="3">
    <source>
        <dbReference type="ARBA" id="ARBA00021007"/>
    </source>
</evidence>
<comment type="subcellular location">
    <subcellularLocation>
        <location evidence="1">Membrane</location>
    </subcellularLocation>
    <subcellularLocation>
        <location evidence="9">Mitochondrion membrane</location>
        <topology evidence="9">Multi-pass membrane protein</topology>
    </subcellularLocation>
</comment>
<dbReference type="EMBL" id="MF078638">
    <property type="protein sequence ID" value="ARW59257.1"/>
    <property type="molecule type" value="Genomic_DNA"/>
</dbReference>
<dbReference type="AlphaFoldDB" id="A0A1Z1LZZ6"/>
<evidence type="ECO:0000313" key="10">
    <source>
        <dbReference type="EMBL" id="ARW59251.1"/>
    </source>
</evidence>
<sequence>MLNLVMSMITAMIMTSIFVLVIFLVSVWMEMNAREASSAFECGIETFSSSRNPFSVRFFMFMILFIIFDMEILLLIHFPFSWKMNILLFNKHIFIFFIVMVLVLLVGTFFEKKQGALSWQE</sequence>
<dbReference type="Gene3D" id="1.20.58.1610">
    <property type="entry name" value="NADH:ubiquinone/plastoquinone oxidoreductase, chain 3"/>
    <property type="match status" value="1"/>
</dbReference>
<evidence type="ECO:0000256" key="5">
    <source>
        <dbReference type="ARBA" id="ARBA00022692"/>
    </source>
</evidence>
<dbReference type="Pfam" id="PF00507">
    <property type="entry name" value="Oxidored_q4"/>
    <property type="match status" value="1"/>
</dbReference>
<keyword evidence="4 9" id="KW-0813">Transport</keyword>
<accession>A0A1Z1LZZ6</accession>
<keyword evidence="9" id="KW-1278">Translocase</keyword>
<keyword evidence="7 9" id="KW-0472">Membrane</keyword>
<keyword evidence="6 9" id="KW-1133">Transmembrane helix</keyword>
<keyword evidence="9 10" id="KW-0496">Mitochondrion</keyword>
<gene>
    <name evidence="11" type="primary">nad3</name>
</gene>
<proteinExistence type="inferred from homology"/>
<evidence type="ECO:0000256" key="7">
    <source>
        <dbReference type="ARBA" id="ARBA00023136"/>
    </source>
</evidence>
<keyword evidence="9" id="KW-0249">Electron transport</keyword>
<evidence type="ECO:0000256" key="6">
    <source>
        <dbReference type="ARBA" id="ARBA00022989"/>
    </source>
</evidence>
<comment type="catalytic activity">
    <reaction evidence="8 9">
        <text>a ubiquinone + NADH + 5 H(+)(in) = a ubiquinol + NAD(+) + 4 H(+)(out)</text>
        <dbReference type="Rhea" id="RHEA:29091"/>
        <dbReference type="Rhea" id="RHEA-COMP:9565"/>
        <dbReference type="Rhea" id="RHEA-COMP:9566"/>
        <dbReference type="ChEBI" id="CHEBI:15378"/>
        <dbReference type="ChEBI" id="CHEBI:16389"/>
        <dbReference type="ChEBI" id="CHEBI:17976"/>
        <dbReference type="ChEBI" id="CHEBI:57540"/>
        <dbReference type="ChEBI" id="CHEBI:57945"/>
        <dbReference type="EC" id="7.1.1.2"/>
    </reaction>
</comment>
<reference evidence="10" key="1">
    <citation type="submission" date="2017-05" db="EMBL/GenBank/DDBJ databases">
        <title>Atp8 is in the grond pattern of flatworm mitochondrial genomes.</title>
        <authorList>
            <person name="Egger B."/>
            <person name="Bachmann L."/>
            <person name="Fromm B."/>
        </authorList>
    </citation>
    <scope>NUCLEOTIDE SEQUENCE</scope>
</reference>
<comment type="function">
    <text evidence="9">Core subunit of the mitochondrial membrane respiratory chain NADH dehydrogenase (Complex I) which catalyzes electron transfer from NADH through the respiratory chain, using ubiquinone as an electron acceptor. Essential for the catalytic activity of complex I.</text>
</comment>
<organism evidence="10">
    <name type="scientific">Stenostomum sthenum</name>
    <dbReference type="NCBI Taxonomy" id="1611831"/>
    <lineage>
        <taxon>Eukaryota</taxon>
        <taxon>Metazoa</taxon>
        <taxon>Spiralia</taxon>
        <taxon>Lophotrochozoa</taxon>
        <taxon>Platyhelminthes</taxon>
        <taxon>Catenulida</taxon>
        <taxon>Stenostomidae</taxon>
        <taxon>Stenostomum</taxon>
    </lineage>
</organism>
<name>A0A1Z1LZZ6_9PLAT</name>
<evidence type="ECO:0000313" key="11">
    <source>
        <dbReference type="EMBL" id="ARW59257.1"/>
    </source>
</evidence>
<dbReference type="InterPro" id="IPR038430">
    <property type="entry name" value="NDAH_ubi_oxred_su3_sf"/>
</dbReference>
<dbReference type="GO" id="GO:0030964">
    <property type="term" value="C:NADH dehydrogenase complex"/>
    <property type="evidence" value="ECO:0007669"/>
    <property type="project" value="TreeGrafter"/>
</dbReference>
<dbReference type="PANTHER" id="PTHR11058:SF9">
    <property type="entry name" value="NADH-UBIQUINONE OXIDOREDUCTASE CHAIN 3"/>
    <property type="match status" value="1"/>
</dbReference>
<feature type="transmembrane region" description="Helical" evidence="9">
    <location>
        <begin position="92"/>
        <end position="110"/>
    </location>
</feature>
<geneLocation type="mitochondrion" evidence="10"/>
<feature type="transmembrane region" description="Helical" evidence="9">
    <location>
        <begin position="58"/>
        <end position="80"/>
    </location>
</feature>
<keyword evidence="9" id="KW-0520">NAD</keyword>
<feature type="transmembrane region" description="Helical" evidence="9">
    <location>
        <begin position="6"/>
        <end position="28"/>
    </location>
</feature>
<evidence type="ECO:0000256" key="8">
    <source>
        <dbReference type="ARBA" id="ARBA00049551"/>
    </source>
</evidence>
<evidence type="ECO:0000256" key="1">
    <source>
        <dbReference type="ARBA" id="ARBA00004370"/>
    </source>
</evidence>
<dbReference type="GO" id="GO:0008137">
    <property type="term" value="F:NADH dehydrogenase (ubiquinone) activity"/>
    <property type="evidence" value="ECO:0007669"/>
    <property type="project" value="UniProtKB-UniRule"/>
</dbReference>
<dbReference type="EC" id="7.1.1.2" evidence="9"/>
<keyword evidence="9" id="KW-0679">Respiratory chain</keyword>
<comment type="similarity">
    <text evidence="2 9">Belongs to the complex I subunit 3 family.</text>
</comment>
<dbReference type="GO" id="GO:0031966">
    <property type="term" value="C:mitochondrial membrane"/>
    <property type="evidence" value="ECO:0007669"/>
    <property type="project" value="UniProtKB-SubCell"/>
</dbReference>
<evidence type="ECO:0000256" key="9">
    <source>
        <dbReference type="RuleBase" id="RU003640"/>
    </source>
</evidence>
<keyword evidence="5 9" id="KW-0812">Transmembrane</keyword>
<protein>
    <recommendedName>
        <fullName evidence="3 9">NADH-ubiquinone oxidoreductase chain 3</fullName>
        <ecNumber evidence="9">7.1.1.2</ecNumber>
    </recommendedName>
</protein>
<evidence type="ECO:0000256" key="4">
    <source>
        <dbReference type="ARBA" id="ARBA00022448"/>
    </source>
</evidence>
<dbReference type="InterPro" id="IPR000440">
    <property type="entry name" value="NADH_UbQ/plastoQ_OxRdtase_su3"/>
</dbReference>
<dbReference type="PANTHER" id="PTHR11058">
    <property type="entry name" value="NADH-UBIQUINONE OXIDOREDUCTASE CHAIN 3"/>
    <property type="match status" value="1"/>
</dbReference>
<keyword evidence="9" id="KW-0830">Ubiquinone</keyword>
<evidence type="ECO:0000256" key="2">
    <source>
        <dbReference type="ARBA" id="ARBA00008472"/>
    </source>
</evidence>
<dbReference type="EMBL" id="MF078638">
    <property type="protein sequence ID" value="ARW59251.1"/>
    <property type="molecule type" value="Genomic_DNA"/>
</dbReference>